<dbReference type="PANTHER" id="PTHR43531">
    <property type="entry name" value="PROTEIN ICFG"/>
    <property type="match status" value="1"/>
</dbReference>
<comment type="similarity">
    <text evidence="2">Belongs to the methyl-accepting chemotaxis (MCP) protein family.</text>
</comment>
<dbReference type="PRINTS" id="PR00260">
    <property type="entry name" value="CHEMTRNSDUCR"/>
</dbReference>
<evidence type="ECO:0000256" key="4">
    <source>
        <dbReference type="SAM" id="Coils"/>
    </source>
</evidence>
<gene>
    <name evidence="7" type="ORF">SAMN05660836_00265</name>
</gene>
<dbReference type="PROSITE" id="PS50111">
    <property type="entry name" value="CHEMOTAXIS_TRANSDUC_2"/>
    <property type="match status" value="1"/>
</dbReference>
<dbReference type="InterPro" id="IPR004090">
    <property type="entry name" value="Chemotax_Me-accpt_rcpt"/>
</dbReference>
<protein>
    <submittedName>
        <fullName evidence="7">Methyl-accepting chemotaxis protein</fullName>
    </submittedName>
</protein>
<evidence type="ECO:0000256" key="3">
    <source>
        <dbReference type="PROSITE-ProRule" id="PRU00284"/>
    </source>
</evidence>
<feature type="coiled-coil region" evidence="4">
    <location>
        <begin position="569"/>
        <end position="599"/>
    </location>
</feature>
<dbReference type="Proteomes" id="UP000199611">
    <property type="component" value="Unassembled WGS sequence"/>
</dbReference>
<feature type="domain" description="Methyl-accepting transducer" evidence="6">
    <location>
        <begin position="354"/>
        <end position="583"/>
    </location>
</feature>
<dbReference type="Gene3D" id="1.20.120.30">
    <property type="entry name" value="Aspartate receptor, ligand-binding domain"/>
    <property type="match status" value="1"/>
</dbReference>
<accession>A0A1I4QWT5</accession>
<evidence type="ECO:0000256" key="5">
    <source>
        <dbReference type="SAM" id="Phobius"/>
    </source>
</evidence>
<dbReference type="InterPro" id="IPR024478">
    <property type="entry name" value="HlyB_4HB_MCP"/>
</dbReference>
<feature type="transmembrane region" description="Helical" evidence="5">
    <location>
        <begin position="316"/>
        <end position="338"/>
    </location>
</feature>
<dbReference type="SMART" id="SM00283">
    <property type="entry name" value="MA"/>
    <property type="match status" value="1"/>
</dbReference>
<keyword evidence="5" id="KW-0472">Membrane</keyword>
<keyword evidence="3" id="KW-0807">Transducer</keyword>
<dbReference type="STRING" id="39841.SAMN05660836_00265"/>
<dbReference type="Pfam" id="PF00015">
    <property type="entry name" value="MCPsignal"/>
    <property type="match status" value="1"/>
</dbReference>
<keyword evidence="5" id="KW-0812">Transmembrane</keyword>
<evidence type="ECO:0000313" key="8">
    <source>
        <dbReference type="Proteomes" id="UP000199611"/>
    </source>
</evidence>
<dbReference type="InterPro" id="IPR004089">
    <property type="entry name" value="MCPsignal_dom"/>
</dbReference>
<dbReference type="RefSeq" id="WP_093392874.1">
    <property type="nucleotide sequence ID" value="NZ_FOUU01000001.1"/>
</dbReference>
<feature type="coiled-coil region" evidence="4">
    <location>
        <begin position="74"/>
        <end position="104"/>
    </location>
</feature>
<keyword evidence="4" id="KW-0175">Coiled coil</keyword>
<dbReference type="GO" id="GO:0004888">
    <property type="term" value="F:transmembrane signaling receptor activity"/>
    <property type="evidence" value="ECO:0007669"/>
    <property type="project" value="InterPro"/>
</dbReference>
<dbReference type="EMBL" id="FOUU01000001">
    <property type="protein sequence ID" value="SFM44471.1"/>
    <property type="molecule type" value="Genomic_DNA"/>
</dbReference>
<reference evidence="7 8" key="1">
    <citation type="submission" date="2016-10" db="EMBL/GenBank/DDBJ databases">
        <authorList>
            <person name="de Groot N.N."/>
        </authorList>
    </citation>
    <scope>NUCLEOTIDE SEQUENCE [LARGE SCALE GENOMIC DNA]</scope>
    <source>
        <strain evidence="7 8">DSM 9990</strain>
    </source>
</reference>
<evidence type="ECO:0000256" key="2">
    <source>
        <dbReference type="ARBA" id="ARBA00029447"/>
    </source>
</evidence>
<dbReference type="GO" id="GO:0006935">
    <property type="term" value="P:chemotaxis"/>
    <property type="evidence" value="ECO:0007669"/>
    <property type="project" value="UniProtKB-KW"/>
</dbReference>
<dbReference type="Pfam" id="PF12729">
    <property type="entry name" value="4HB_MCP_1"/>
    <property type="match status" value="1"/>
</dbReference>
<dbReference type="PANTHER" id="PTHR43531:SF11">
    <property type="entry name" value="METHYL-ACCEPTING CHEMOTAXIS PROTEIN 3"/>
    <property type="match status" value="1"/>
</dbReference>
<feature type="transmembrane region" description="Helical" evidence="5">
    <location>
        <begin position="7"/>
        <end position="29"/>
    </location>
</feature>
<proteinExistence type="inferred from homology"/>
<feature type="coiled-coil region" evidence="4">
    <location>
        <begin position="380"/>
        <end position="438"/>
    </location>
</feature>
<dbReference type="GO" id="GO:0016020">
    <property type="term" value="C:membrane"/>
    <property type="evidence" value="ECO:0007669"/>
    <property type="project" value="InterPro"/>
</dbReference>
<dbReference type="InterPro" id="IPR025991">
    <property type="entry name" value="Chemoreceptor_zinc-bind_dom"/>
</dbReference>
<dbReference type="InterPro" id="IPR051310">
    <property type="entry name" value="MCP_chemotaxis"/>
</dbReference>
<evidence type="ECO:0000313" key="7">
    <source>
        <dbReference type="EMBL" id="SFM44471.1"/>
    </source>
</evidence>
<dbReference type="OrthoDB" id="5422635at2"/>
<keyword evidence="8" id="KW-1185">Reference proteome</keyword>
<dbReference type="Pfam" id="PF13682">
    <property type="entry name" value="CZB"/>
    <property type="match status" value="1"/>
</dbReference>
<keyword evidence="1" id="KW-0145">Chemotaxis</keyword>
<dbReference type="AlphaFoldDB" id="A0A1I4QWT5"/>
<name>A0A1I4QWT5_9BACT</name>
<evidence type="ECO:0000256" key="1">
    <source>
        <dbReference type="ARBA" id="ARBA00022500"/>
    </source>
</evidence>
<organism evidence="7 8">
    <name type="scientific">Thermodesulforhabdus norvegica</name>
    <dbReference type="NCBI Taxonomy" id="39841"/>
    <lineage>
        <taxon>Bacteria</taxon>
        <taxon>Pseudomonadati</taxon>
        <taxon>Thermodesulfobacteriota</taxon>
        <taxon>Syntrophobacteria</taxon>
        <taxon>Syntrophobacterales</taxon>
        <taxon>Thermodesulforhabdaceae</taxon>
        <taxon>Thermodesulforhabdus</taxon>
    </lineage>
</organism>
<dbReference type="GO" id="GO:0007165">
    <property type="term" value="P:signal transduction"/>
    <property type="evidence" value="ECO:0007669"/>
    <property type="project" value="UniProtKB-KW"/>
</dbReference>
<dbReference type="SUPFAM" id="SSF58104">
    <property type="entry name" value="Methyl-accepting chemotaxis protein (MCP) signaling domain"/>
    <property type="match status" value="1"/>
</dbReference>
<keyword evidence="5" id="KW-1133">Transmembrane helix</keyword>
<sequence length="649" mass="71270">MRFGTKLIAGFVGVSLITVLVGASGWLMGNRFVGNINQMEQVIIPSLRLIGEIREDVETLRVATRTLMNPLLSLEERKTQYGHLEREKKEALNALNEYKKLVEEHLTGQEELLEKFSSAFSDYIKTTERFVSISKEMELTGIVNPQALYRNIEYFRGLHYRTMLNVANLLAWKEEFEGGDDASKCEFGRWLEGFSTSNPDLAAIIEKITQSHEAFHNAVRRIKETVAERDLPRANMIYRLDLKPAADETFGYFEQIINIISKSNGLYSDMVKLGMNDLRDKQKIVQSLLAEMTDKVNAIVEAQRSEIEKSTSSSRVIIGLAVVVGVALALLLGSYIAVSTTRLVRRISKGIQDGSELVASASAQVSSSSQRIAEMTSEQASALEETSSALEQMASMAERNAQDVATADGHMKEASSIAREAEDSIKSLIEALSEMNVASEEMSKIIKTIDEIAFQTNLLALNAAVEAARAGEAGAGFAVVAEEVRSLAMRSGEAAKNTSDLIEAAVNRVRQGMAIGSKTREVFEKFVEKIAEVSKLLENIALASQEQKEGIEQVNRAVAEMDRAVQNNAATAEESASVAEELNAQAEQLRAYVKELLEFVGTGNGGAPRRMEKGDEKLAEIVSEVEERRELRGRKNGGLMLPGNGGQDA</sequence>
<evidence type="ECO:0000259" key="6">
    <source>
        <dbReference type="PROSITE" id="PS50111"/>
    </source>
</evidence>
<dbReference type="Gene3D" id="1.10.287.950">
    <property type="entry name" value="Methyl-accepting chemotaxis protein"/>
    <property type="match status" value="1"/>
</dbReference>